<evidence type="ECO:0000256" key="1">
    <source>
        <dbReference type="SAM" id="MobiDB-lite"/>
    </source>
</evidence>
<dbReference type="Proteomes" id="UP000199632">
    <property type="component" value="Unassembled WGS sequence"/>
</dbReference>
<gene>
    <name evidence="2" type="ORF">SAMN05421684_6296</name>
</gene>
<evidence type="ECO:0008006" key="4">
    <source>
        <dbReference type="Google" id="ProtNLM"/>
    </source>
</evidence>
<sequence length="255" mass="27106">MSARRIAATALSGVVLVAGCSSTSAPGDPRSRPTSAAEGLSASDEVVNAFKESYDRLFDAGSFSVVITTGPIQVQGWVDDRRDALKTTVFYNGRSSETVRIGDDLWMQEKLGSDTWYLVDVSRLDQSDPVLRSLDLGRFAGLLDGLVSATRGGDELGGPYKGVADLRLAAKNASAARRPGAERERDSARNAAAVPVRGVLDDAGRLKQLTYTLEVAEGQATATIMTDDLGEPVEIDPPPAGQVKKAPEGFYDQWG</sequence>
<accession>A0A1H3TS43</accession>
<reference evidence="3" key="1">
    <citation type="submission" date="2016-10" db="EMBL/GenBank/DDBJ databases">
        <authorList>
            <person name="Varghese N."/>
            <person name="Submissions S."/>
        </authorList>
    </citation>
    <scope>NUCLEOTIDE SEQUENCE [LARGE SCALE GENOMIC DNA]</scope>
    <source>
        <strain evidence="3">DSM 44718</strain>
    </source>
</reference>
<dbReference type="AlphaFoldDB" id="A0A1H3TS43"/>
<dbReference type="Gene3D" id="2.50.20.20">
    <property type="match status" value="1"/>
</dbReference>
<dbReference type="EMBL" id="FNQB01000003">
    <property type="protein sequence ID" value="SDZ53074.1"/>
    <property type="molecule type" value="Genomic_DNA"/>
</dbReference>
<feature type="region of interest" description="Disordered" evidence="1">
    <location>
        <begin position="229"/>
        <end position="255"/>
    </location>
</feature>
<organism evidence="2 3">
    <name type="scientific">Asanoa ishikariensis</name>
    <dbReference type="NCBI Taxonomy" id="137265"/>
    <lineage>
        <taxon>Bacteria</taxon>
        <taxon>Bacillati</taxon>
        <taxon>Actinomycetota</taxon>
        <taxon>Actinomycetes</taxon>
        <taxon>Micromonosporales</taxon>
        <taxon>Micromonosporaceae</taxon>
        <taxon>Asanoa</taxon>
    </lineage>
</organism>
<dbReference type="PROSITE" id="PS51257">
    <property type="entry name" value="PROKAR_LIPOPROTEIN"/>
    <property type="match status" value="1"/>
</dbReference>
<keyword evidence="3" id="KW-1185">Reference proteome</keyword>
<evidence type="ECO:0000313" key="2">
    <source>
        <dbReference type="EMBL" id="SDZ53074.1"/>
    </source>
</evidence>
<proteinExistence type="predicted"/>
<evidence type="ECO:0000313" key="3">
    <source>
        <dbReference type="Proteomes" id="UP000199632"/>
    </source>
</evidence>
<dbReference type="STRING" id="137265.SAMN05421684_6296"/>
<protein>
    <recommendedName>
        <fullName evidence="4">Lipoprotein</fullName>
    </recommendedName>
</protein>
<dbReference type="RefSeq" id="WP_090800183.1">
    <property type="nucleotide sequence ID" value="NZ_BOND01000024.1"/>
</dbReference>
<dbReference type="OrthoDB" id="3366943at2"/>
<name>A0A1H3TS43_9ACTN</name>